<dbReference type="EMBL" id="CP000142">
    <property type="protein sequence ID" value="ABA88055.1"/>
    <property type="molecule type" value="Genomic_DNA"/>
</dbReference>
<dbReference type="HOGENOM" id="CLU_1254187_0_0_7"/>
<reference evidence="2" key="1">
    <citation type="submission" date="2005-10" db="EMBL/GenBank/DDBJ databases">
        <title>Complete sequence of Pelobacter carbinolicus DSM 2380.</title>
        <authorList>
            <person name="Copeland A."/>
            <person name="Lucas S."/>
            <person name="Lapidus A."/>
            <person name="Barry K."/>
            <person name="Detter J.C."/>
            <person name="Glavina T."/>
            <person name="Hammon N."/>
            <person name="Israni S."/>
            <person name="Pitluck S."/>
            <person name="Chertkov O."/>
            <person name="Schmutz J."/>
            <person name="Larimer F."/>
            <person name="Land M."/>
            <person name="Kyrpides N."/>
            <person name="Ivanova N."/>
            <person name="Richardson P."/>
        </authorList>
    </citation>
    <scope>NUCLEOTIDE SEQUENCE [LARGE SCALE GENOMIC DNA]</scope>
    <source>
        <strain evidence="2">DSM 2380 / NBRC 103641 / GraBd1</strain>
    </source>
</reference>
<name>Q3A6F2_SYNC1</name>
<organism evidence="1 2">
    <name type="scientific">Syntrophotalea carbinolica (strain DSM 2380 / NBRC 103641 / GraBd1)</name>
    <name type="common">Pelobacter carbinolicus</name>
    <dbReference type="NCBI Taxonomy" id="338963"/>
    <lineage>
        <taxon>Bacteria</taxon>
        <taxon>Pseudomonadati</taxon>
        <taxon>Thermodesulfobacteriota</taxon>
        <taxon>Desulfuromonadia</taxon>
        <taxon>Desulfuromonadales</taxon>
        <taxon>Syntrophotaleaceae</taxon>
        <taxon>Syntrophotalea</taxon>
    </lineage>
</organism>
<dbReference type="STRING" id="338963.Pcar_0798"/>
<dbReference type="eggNOG" id="ENOG50332D3">
    <property type="taxonomic scope" value="Bacteria"/>
</dbReference>
<keyword evidence="2" id="KW-1185">Reference proteome</keyword>
<protein>
    <submittedName>
        <fullName evidence="1">Uncharacterized protein</fullName>
    </submittedName>
</protein>
<proteinExistence type="predicted"/>
<sequence>MENFNLKDLVLSDSYAAPATATPQTGEIELGYPGKLDFCRVHPDKEYLAQLLILDDPRGKQTYITSPRLADELEGDAVPAVVALCANQHGEQFLWVAKLPWYDGEPFATTRLEAMDRARTEWVRLRRSITRKGYDIISAAKPFPEPVWSDETFENLIRQAFKNNVIGSLDHPIVKKLRGEEA</sequence>
<dbReference type="AlphaFoldDB" id="Q3A6F2"/>
<gene>
    <name evidence="1" type="ordered locus">Pcar_0798</name>
</gene>
<evidence type="ECO:0000313" key="2">
    <source>
        <dbReference type="Proteomes" id="UP000002534"/>
    </source>
</evidence>
<accession>Q3A6F2</accession>
<dbReference type="OrthoDB" id="267757at2"/>
<dbReference type="Proteomes" id="UP000002534">
    <property type="component" value="Chromosome"/>
</dbReference>
<dbReference type="KEGG" id="pca:Pcar_0798"/>
<reference evidence="1 2" key="2">
    <citation type="journal article" date="2012" name="BMC Genomics">
        <title>The genome of Pelobacter carbinolicus reveals surprising metabolic capabilities and physiological features.</title>
        <authorList>
            <person name="Aklujkar M."/>
            <person name="Haveman S.A."/>
            <person name="Didonato R.Jr."/>
            <person name="Chertkov O."/>
            <person name="Han C.S."/>
            <person name="Land M.L."/>
            <person name="Brown P."/>
            <person name="Lovley D.R."/>
        </authorList>
    </citation>
    <scope>NUCLEOTIDE SEQUENCE [LARGE SCALE GENOMIC DNA]</scope>
    <source>
        <strain evidence="2">DSM 2380 / NBRC 103641 / GraBd1</strain>
    </source>
</reference>
<evidence type="ECO:0000313" key="1">
    <source>
        <dbReference type="EMBL" id="ABA88055.1"/>
    </source>
</evidence>
<dbReference type="RefSeq" id="WP_011340508.1">
    <property type="nucleotide sequence ID" value="NC_007498.2"/>
</dbReference>